<accession>A0A1A7Z9F0</accession>
<reference evidence="2" key="2">
    <citation type="submission" date="2016-06" db="EMBL/GenBank/DDBJ databases">
        <title>The genome of a short-lived fish provides insights into sex chromosome evolution and the genetic control of aging.</title>
        <authorList>
            <person name="Reichwald K."/>
            <person name="Felder M."/>
            <person name="Petzold A."/>
            <person name="Koch P."/>
            <person name="Groth M."/>
            <person name="Platzer M."/>
        </authorList>
    </citation>
    <scope>NUCLEOTIDE SEQUENCE</scope>
    <source>
        <tissue evidence="2">Brain</tissue>
    </source>
</reference>
<dbReference type="AlphaFoldDB" id="A0A1A7Z9F0"/>
<evidence type="ECO:0000313" key="2">
    <source>
        <dbReference type="EMBL" id="SBP39123.1"/>
    </source>
</evidence>
<reference evidence="2" key="1">
    <citation type="submission" date="2016-05" db="EMBL/GenBank/DDBJ databases">
        <authorList>
            <person name="Lavstsen T."/>
            <person name="Jespersen J.S."/>
        </authorList>
    </citation>
    <scope>NUCLEOTIDE SEQUENCE</scope>
    <source>
        <tissue evidence="2">Brain</tissue>
    </source>
</reference>
<proteinExistence type="predicted"/>
<feature type="non-terminal residue" evidence="2">
    <location>
        <position position="1"/>
    </location>
</feature>
<protein>
    <submittedName>
        <fullName evidence="2">WAS/WASL interacting protein family, member 3</fullName>
    </submittedName>
</protein>
<gene>
    <name evidence="2" type="primary">WIPF3</name>
</gene>
<feature type="region of interest" description="Disordered" evidence="1">
    <location>
        <begin position="46"/>
        <end position="106"/>
    </location>
</feature>
<name>A0A1A7Z9F0_NOTFU</name>
<sequence length="142" mass="15350">GGQVATGMRKWGPYLHSLTCPPPKVLCACLCDDVREQEERNVWGWGGMAGWPKPSREPAPPLAPIGTSVVKLPPRAWRPQPILPGPKAAALQSLTESEGTNPAPPQQNIYAHPCICTTSRIYKTWDIQVRLGPPPPGPPPPL</sequence>
<organism evidence="2">
    <name type="scientific">Nothobranchius furzeri</name>
    <name type="common">Turquoise killifish</name>
    <dbReference type="NCBI Taxonomy" id="105023"/>
    <lineage>
        <taxon>Eukaryota</taxon>
        <taxon>Metazoa</taxon>
        <taxon>Chordata</taxon>
        <taxon>Craniata</taxon>
        <taxon>Vertebrata</taxon>
        <taxon>Euteleostomi</taxon>
        <taxon>Actinopterygii</taxon>
        <taxon>Neopterygii</taxon>
        <taxon>Teleostei</taxon>
        <taxon>Neoteleostei</taxon>
        <taxon>Acanthomorphata</taxon>
        <taxon>Ovalentaria</taxon>
        <taxon>Atherinomorphae</taxon>
        <taxon>Cyprinodontiformes</taxon>
        <taxon>Nothobranchiidae</taxon>
        <taxon>Nothobranchius</taxon>
    </lineage>
</organism>
<dbReference type="EMBL" id="HADY01000638">
    <property type="protein sequence ID" value="SBP39123.1"/>
    <property type="molecule type" value="Transcribed_RNA"/>
</dbReference>
<evidence type="ECO:0000256" key="1">
    <source>
        <dbReference type="SAM" id="MobiDB-lite"/>
    </source>
</evidence>